<dbReference type="EMBL" id="AZMM01018639">
    <property type="protein sequence ID" value="ETJ18362.1"/>
    <property type="molecule type" value="Genomic_DNA"/>
</dbReference>
<comment type="caution">
    <text evidence="1">The sequence shown here is derived from an EMBL/GenBank/DDBJ whole genome shotgun (WGS) entry which is preliminary data.</text>
</comment>
<accession>W1WJI4</accession>
<reference evidence="1" key="1">
    <citation type="submission" date="2013-12" db="EMBL/GenBank/DDBJ databases">
        <title>A Varibaculum cambriense genome reconstructed from a premature infant gut community with otherwise low bacterial novelty that shifts toward anaerobic metabolism during the third week of life.</title>
        <authorList>
            <person name="Brown C.T."/>
            <person name="Sharon I."/>
            <person name="Thomas B.C."/>
            <person name="Castelle C.J."/>
            <person name="Morowitz M.J."/>
            <person name="Banfield J.F."/>
        </authorList>
    </citation>
    <scope>NUCLEOTIDE SEQUENCE</scope>
</reference>
<gene>
    <name evidence="1" type="ORF">Q604_UNBC18639G0001</name>
</gene>
<feature type="non-terminal residue" evidence="1">
    <location>
        <position position="41"/>
    </location>
</feature>
<name>W1WJI4_9ZZZZ</name>
<evidence type="ECO:0000313" key="1">
    <source>
        <dbReference type="EMBL" id="ETJ18362.1"/>
    </source>
</evidence>
<dbReference type="AlphaFoldDB" id="W1WJI4"/>
<organism evidence="1">
    <name type="scientific">human gut metagenome</name>
    <dbReference type="NCBI Taxonomy" id="408170"/>
    <lineage>
        <taxon>unclassified sequences</taxon>
        <taxon>metagenomes</taxon>
        <taxon>organismal metagenomes</taxon>
    </lineage>
</organism>
<sequence>MVFDRWPRKRLGSEQWQESSGDVPFYIELERPIDIDNGQHV</sequence>
<proteinExistence type="predicted"/>
<protein>
    <submittedName>
        <fullName evidence="1">Uncharacterized protein</fullName>
    </submittedName>
</protein>